<sequence length="164" mass="18850">MNGKLVCGGDFLKTNDDKLHIMTYTMSSGIKNTIPLHCDQINTWIECYKKNEMFVVNVGKEVFGLNPSLIADFRVHNEFSEQRNVISTIDQANFKLQNAYEDIQVLVKVDCKCGTVYTAETNKRKVWYCSKCKADIYLNDELMVETNKGKAYLMSNKLDNHKET</sequence>
<evidence type="ECO:0000313" key="1">
    <source>
        <dbReference type="EMBL" id="QSF43474.1"/>
    </source>
</evidence>
<dbReference type="EMBL" id="CP070969">
    <property type="protein sequence ID" value="QSF43474.1"/>
    <property type="molecule type" value="Genomic_DNA"/>
</dbReference>
<proteinExistence type="predicted"/>
<protein>
    <submittedName>
        <fullName evidence="1">Uncharacterized protein</fullName>
    </submittedName>
</protein>
<evidence type="ECO:0000313" key="2">
    <source>
        <dbReference type="Proteomes" id="UP000663452"/>
    </source>
</evidence>
<reference evidence="1 2" key="1">
    <citation type="submission" date="2021-02" db="EMBL/GenBank/DDBJ databases">
        <title>Paenibacillus tianjinensis sp. nov.</title>
        <authorList>
            <person name="Liu H."/>
        </authorList>
    </citation>
    <scope>NUCLEOTIDE SEQUENCE [LARGE SCALE GENOMIC DNA]</scope>
    <source>
        <strain evidence="1 2">TB2019</strain>
    </source>
</reference>
<name>A0ABX7L8W4_9BACL</name>
<keyword evidence="2" id="KW-1185">Reference proteome</keyword>
<gene>
    <name evidence="1" type="ORF">JRJ22_19615</name>
</gene>
<organism evidence="1 2">
    <name type="scientific">Paenibacillus tianjinensis</name>
    <dbReference type="NCBI Taxonomy" id="2810347"/>
    <lineage>
        <taxon>Bacteria</taxon>
        <taxon>Bacillati</taxon>
        <taxon>Bacillota</taxon>
        <taxon>Bacilli</taxon>
        <taxon>Bacillales</taxon>
        <taxon>Paenibacillaceae</taxon>
        <taxon>Paenibacillus</taxon>
    </lineage>
</organism>
<accession>A0ABX7L8W4</accession>
<dbReference type="Proteomes" id="UP000663452">
    <property type="component" value="Chromosome"/>
</dbReference>